<dbReference type="Pfam" id="PF06985">
    <property type="entry name" value="HET"/>
    <property type="match status" value="1"/>
</dbReference>
<protein>
    <submittedName>
        <fullName evidence="2">HET-domain-containing protein</fullName>
    </submittedName>
</protein>
<dbReference type="PANTHER" id="PTHR33112:SF12">
    <property type="entry name" value="HETEROKARYON INCOMPATIBILITY DOMAIN-CONTAINING PROTEIN"/>
    <property type="match status" value="1"/>
</dbReference>
<proteinExistence type="predicted"/>
<dbReference type="Proteomes" id="UP001174694">
    <property type="component" value="Unassembled WGS sequence"/>
</dbReference>
<evidence type="ECO:0000259" key="1">
    <source>
        <dbReference type="Pfam" id="PF06985"/>
    </source>
</evidence>
<organism evidence="2 3">
    <name type="scientific">Pleurostoma richardsiae</name>
    <dbReference type="NCBI Taxonomy" id="41990"/>
    <lineage>
        <taxon>Eukaryota</taxon>
        <taxon>Fungi</taxon>
        <taxon>Dikarya</taxon>
        <taxon>Ascomycota</taxon>
        <taxon>Pezizomycotina</taxon>
        <taxon>Sordariomycetes</taxon>
        <taxon>Sordariomycetidae</taxon>
        <taxon>Calosphaeriales</taxon>
        <taxon>Pleurostomataceae</taxon>
        <taxon>Pleurostoma</taxon>
    </lineage>
</organism>
<evidence type="ECO:0000313" key="3">
    <source>
        <dbReference type="Proteomes" id="UP001174694"/>
    </source>
</evidence>
<comment type="caution">
    <text evidence="2">The sequence shown here is derived from an EMBL/GenBank/DDBJ whole genome shotgun (WGS) entry which is preliminary data.</text>
</comment>
<evidence type="ECO:0000313" key="2">
    <source>
        <dbReference type="EMBL" id="KAJ9139155.1"/>
    </source>
</evidence>
<name>A0AA38RJZ2_9PEZI</name>
<dbReference type="EMBL" id="JANBVO010000027">
    <property type="protein sequence ID" value="KAJ9139155.1"/>
    <property type="molecule type" value="Genomic_DNA"/>
</dbReference>
<reference evidence="2" key="1">
    <citation type="submission" date="2022-07" db="EMBL/GenBank/DDBJ databases">
        <title>Fungi with potential for degradation of polypropylene.</title>
        <authorList>
            <person name="Gostincar C."/>
        </authorList>
    </citation>
    <scope>NUCLEOTIDE SEQUENCE</scope>
    <source>
        <strain evidence="2">EXF-13308</strain>
    </source>
</reference>
<gene>
    <name evidence="2" type="ORF">NKR23_g8124</name>
</gene>
<dbReference type="AlphaFoldDB" id="A0AA38RJZ2"/>
<sequence length="741" mass="84379">MDLKLEQFAAWPETEDVPLDTYFGTTGEMLKRSNYCVLCRLITQHISREEEYPKKDIDVIGCWIRDGQMVPDDQGSGSAPGRTTTLRLRVVPWVPRGVPEPFARFDIVPLVDPDVSPPQLFFGRRADSGQLDLEQVRQWIRNCTEWHGEKCKPPGWTASSKGTRFGPFLRLLDLESNCLIETPRPNDYLCLSYVWGSGPVFKTLKNNLSRMKTPGSLESLFKRFPKSIRDGITVTRALGYSLLWIDSLCIVQDDEYDKATQISLMGEIYQSAAVTLVIAGGDSADAGIKGLIPGSRKLEQITAKCSENLTLVKLLPDCDQIVRGSVWNTRGWTYQERLLSTRCLFFLGDTVYFQCPMTTWGEDYHAEHPRMATCAPMQTYNLSLSWQPTEVQRSAQYRLHTHQTPYFKEYCRLVEEYTSRSMTFASDRIRGIASLFATLRSVFGCSFLYGLQEQMFLESLLWQPAARLRRVPNDPKKNRPLFPSWSWAGWIGTVEYLPASDFNGLEPLREHWRRSQPIPAAQLRIQDLARGILQTPRVPEYERPMLLAKMWSEVETARDGIIYVEEGKTDIFHSTPPRVKPIYMFQEDPYGIRVKSKIAKFCLSIQDRTDRPEPAGRPFIRLGITSSGRSTNGQDEDPWLGGIRLPGDFWRRTRKSRDDLFEPVEFVLLSEAYGFGPDELSPQAAGKLQPYAVYNVMLVKRVTQNIVSDTSAVIVERQGVGKVLKTAWDAADGIEEEVLIV</sequence>
<dbReference type="InterPro" id="IPR010730">
    <property type="entry name" value="HET"/>
</dbReference>
<dbReference type="PANTHER" id="PTHR33112">
    <property type="entry name" value="DOMAIN PROTEIN, PUTATIVE-RELATED"/>
    <property type="match status" value="1"/>
</dbReference>
<feature type="domain" description="Heterokaryon incompatibility" evidence="1">
    <location>
        <begin position="188"/>
        <end position="336"/>
    </location>
</feature>
<accession>A0AA38RJZ2</accession>
<keyword evidence="3" id="KW-1185">Reference proteome</keyword>